<feature type="domain" description="Flagellar M-ring N-terminal" evidence="12">
    <location>
        <begin position="46"/>
        <end position="220"/>
    </location>
</feature>
<gene>
    <name evidence="14" type="primary">fliF</name>
    <name evidence="14" type="ORF">GCM10011409_04490</name>
</gene>
<keyword evidence="4" id="KW-1003">Cell membrane</keyword>
<dbReference type="InterPro" id="IPR045851">
    <property type="entry name" value="AMP-bd_C_sf"/>
</dbReference>
<evidence type="ECO:0000256" key="4">
    <source>
        <dbReference type="ARBA" id="ARBA00022475"/>
    </source>
</evidence>
<reference evidence="14" key="1">
    <citation type="journal article" date="2014" name="Int. J. Syst. Evol. Microbiol.">
        <title>Complete genome sequence of Corynebacterium casei LMG S-19264T (=DSM 44701T), isolated from a smear-ripened cheese.</title>
        <authorList>
            <consortium name="US DOE Joint Genome Institute (JGI-PGF)"/>
            <person name="Walter F."/>
            <person name="Albersmeier A."/>
            <person name="Kalinowski J."/>
            <person name="Ruckert C."/>
        </authorList>
    </citation>
    <scope>NUCLEOTIDE SEQUENCE</scope>
    <source>
        <strain evidence="14">CGMCC 1.15454</strain>
    </source>
</reference>
<dbReference type="PANTHER" id="PTHR30046">
    <property type="entry name" value="FLAGELLAR M-RING PROTEIN"/>
    <property type="match status" value="1"/>
</dbReference>
<keyword evidence="14" id="KW-0966">Cell projection</keyword>
<keyword evidence="15" id="KW-1185">Reference proteome</keyword>
<evidence type="ECO:0000313" key="14">
    <source>
        <dbReference type="EMBL" id="GGB30252.1"/>
    </source>
</evidence>
<dbReference type="PIRSF" id="PIRSF004862">
    <property type="entry name" value="FliF"/>
    <property type="match status" value="1"/>
</dbReference>
<dbReference type="InterPro" id="IPR013556">
    <property type="entry name" value="Flag_M-ring_C"/>
</dbReference>
<evidence type="ECO:0000256" key="3">
    <source>
        <dbReference type="ARBA" id="ARBA00007971"/>
    </source>
</evidence>
<proteinExistence type="inferred from homology"/>
<dbReference type="PRINTS" id="PR01009">
    <property type="entry name" value="FLGMRINGFLIF"/>
</dbReference>
<evidence type="ECO:0000256" key="7">
    <source>
        <dbReference type="ARBA" id="ARBA00023136"/>
    </source>
</evidence>
<keyword evidence="7 11" id="KW-0472">Membrane</keyword>
<dbReference type="InterPro" id="IPR006182">
    <property type="entry name" value="FliF_N_dom"/>
</dbReference>
<organism evidence="14 15">
    <name type="scientific">Lentibacillus populi</name>
    <dbReference type="NCBI Taxonomy" id="1827502"/>
    <lineage>
        <taxon>Bacteria</taxon>
        <taxon>Bacillati</taxon>
        <taxon>Bacillota</taxon>
        <taxon>Bacilli</taxon>
        <taxon>Bacillales</taxon>
        <taxon>Bacillaceae</taxon>
        <taxon>Lentibacillus</taxon>
    </lineage>
</organism>
<dbReference type="GO" id="GO:0003774">
    <property type="term" value="F:cytoskeletal motor activity"/>
    <property type="evidence" value="ECO:0007669"/>
    <property type="project" value="InterPro"/>
</dbReference>
<feature type="region of interest" description="Disordered" evidence="10">
    <location>
        <begin position="479"/>
        <end position="506"/>
    </location>
</feature>
<name>A0A9W5X401_9BACI</name>
<dbReference type="Proteomes" id="UP000621492">
    <property type="component" value="Unassembled WGS sequence"/>
</dbReference>
<dbReference type="Gene3D" id="3.30.300.30">
    <property type="match status" value="1"/>
</dbReference>
<dbReference type="GO" id="GO:0071973">
    <property type="term" value="P:bacterial-type flagellum-dependent cell motility"/>
    <property type="evidence" value="ECO:0007669"/>
    <property type="project" value="InterPro"/>
</dbReference>
<comment type="subcellular location">
    <subcellularLocation>
        <location evidence="1 9">Bacterial flagellum basal body</location>
    </subcellularLocation>
    <subcellularLocation>
        <location evidence="2">Cell membrane</location>
        <topology evidence="2">Multi-pass membrane protein</topology>
    </subcellularLocation>
</comment>
<dbReference type="Pfam" id="PF08345">
    <property type="entry name" value="YscJ_FliF_C"/>
    <property type="match status" value="1"/>
</dbReference>
<evidence type="ECO:0000256" key="9">
    <source>
        <dbReference type="PIRNR" id="PIRNR004862"/>
    </source>
</evidence>
<evidence type="ECO:0000256" key="1">
    <source>
        <dbReference type="ARBA" id="ARBA00004117"/>
    </source>
</evidence>
<evidence type="ECO:0000313" key="15">
    <source>
        <dbReference type="Proteomes" id="UP000621492"/>
    </source>
</evidence>
<dbReference type="InterPro" id="IPR000067">
    <property type="entry name" value="FlgMring_FliF"/>
</dbReference>
<dbReference type="GO" id="GO:0009431">
    <property type="term" value="C:bacterial-type flagellum basal body, MS ring"/>
    <property type="evidence" value="ECO:0007669"/>
    <property type="project" value="InterPro"/>
</dbReference>
<evidence type="ECO:0000256" key="8">
    <source>
        <dbReference type="ARBA" id="ARBA00023143"/>
    </source>
</evidence>
<evidence type="ECO:0000259" key="13">
    <source>
        <dbReference type="Pfam" id="PF08345"/>
    </source>
</evidence>
<dbReference type="NCBIfam" id="TIGR00206">
    <property type="entry name" value="fliF"/>
    <property type="match status" value="1"/>
</dbReference>
<feature type="domain" description="Flagellar M-ring C-terminal" evidence="13">
    <location>
        <begin position="257"/>
        <end position="399"/>
    </location>
</feature>
<evidence type="ECO:0000256" key="10">
    <source>
        <dbReference type="SAM" id="MobiDB-lite"/>
    </source>
</evidence>
<dbReference type="InterPro" id="IPR043427">
    <property type="entry name" value="YscJ/FliF"/>
</dbReference>
<dbReference type="EMBL" id="BMJD01000002">
    <property type="protein sequence ID" value="GGB30252.1"/>
    <property type="molecule type" value="Genomic_DNA"/>
</dbReference>
<sequence>MKEKMLYFKDKAKSFWTNRSRSQKGIFIGSIVIVAALIIGIVLFTSNTKLVPLYNNLSAQEAGQIKTELDTRGVPYELEDGGSTITVPEEQVDSLLVDFAGQGLPDSGNIDYSFFSENASWGITDNEFSMIKLDAMQTELANLIKGIDGIADAKVMINMPKDPVFVSDNAEQASASVVINTKPGQQFQGNQIETLYHLVSKAVPDLPPENIVIMNQYFEYYDQNAQDANGNQDTYTYQQTVKKDIERDIQRRVQQMLGAMVGPENVIVSVTADVDFTKENRVEEIVDPVDVENMEGVPVSIETVHETYSGNPPAGGVQGTGDEDVPGYESVDGGEDGDYELVKETVNNEYNRIHKEIAESPYKVHDLGIQVAIDKVKGKDGDELQYLSQQDENTVEDGISSILNSIITTSIDKEFGEVDPEEKTSIVFQEFSGDTAFPEPTSPVIPLWLYIVGGILLIAIIILVILLLRSRRDQKEEIEEETTAAQTEVRIPEIGENPDTEADARRKQLEKMAKEKPEDFAKLLRSWIAED</sequence>
<evidence type="ECO:0000259" key="12">
    <source>
        <dbReference type="Pfam" id="PF01514"/>
    </source>
</evidence>
<comment type="caution">
    <text evidence="14">The sequence shown here is derived from an EMBL/GenBank/DDBJ whole genome shotgun (WGS) entry which is preliminary data.</text>
</comment>
<comment type="similarity">
    <text evidence="3 9">Belongs to the FliF family.</text>
</comment>
<comment type="function">
    <text evidence="9">The M ring may be actively involved in energy transduction.</text>
</comment>
<evidence type="ECO:0000256" key="5">
    <source>
        <dbReference type="ARBA" id="ARBA00022692"/>
    </source>
</evidence>
<feature type="transmembrane region" description="Helical" evidence="11">
    <location>
        <begin position="447"/>
        <end position="468"/>
    </location>
</feature>
<dbReference type="RefSeq" id="WP_188724607.1">
    <property type="nucleotide sequence ID" value="NZ_BMJD01000002.1"/>
</dbReference>
<dbReference type="PANTHER" id="PTHR30046:SF0">
    <property type="entry name" value="FLAGELLAR M-RING PROTEIN"/>
    <property type="match status" value="1"/>
</dbReference>
<keyword evidence="6 11" id="KW-1133">Transmembrane helix</keyword>
<evidence type="ECO:0000256" key="2">
    <source>
        <dbReference type="ARBA" id="ARBA00004651"/>
    </source>
</evidence>
<dbReference type="GO" id="GO:0005886">
    <property type="term" value="C:plasma membrane"/>
    <property type="evidence" value="ECO:0007669"/>
    <property type="project" value="UniProtKB-SubCell"/>
</dbReference>
<keyword evidence="5 11" id="KW-0812">Transmembrane</keyword>
<evidence type="ECO:0000256" key="11">
    <source>
        <dbReference type="SAM" id="Phobius"/>
    </source>
</evidence>
<dbReference type="Pfam" id="PF01514">
    <property type="entry name" value="YscJ_FliF"/>
    <property type="match status" value="1"/>
</dbReference>
<keyword evidence="8 9" id="KW-0975">Bacterial flagellum</keyword>
<keyword evidence="14" id="KW-0969">Cilium</keyword>
<dbReference type="AlphaFoldDB" id="A0A9W5X401"/>
<evidence type="ECO:0000256" key="6">
    <source>
        <dbReference type="ARBA" id="ARBA00022989"/>
    </source>
</evidence>
<reference evidence="14" key="2">
    <citation type="submission" date="2020-09" db="EMBL/GenBank/DDBJ databases">
        <authorList>
            <person name="Sun Q."/>
            <person name="Zhou Y."/>
        </authorList>
    </citation>
    <scope>NUCLEOTIDE SEQUENCE</scope>
    <source>
        <strain evidence="14">CGMCC 1.15454</strain>
    </source>
</reference>
<feature type="transmembrane region" description="Helical" evidence="11">
    <location>
        <begin position="25"/>
        <end position="44"/>
    </location>
</feature>
<accession>A0A9W5X401</accession>
<keyword evidence="14" id="KW-0282">Flagellum</keyword>
<protein>
    <recommendedName>
        <fullName evidence="9">Flagellar M-ring protein</fullName>
    </recommendedName>
</protein>